<dbReference type="InterPro" id="IPR001810">
    <property type="entry name" value="F-box_dom"/>
</dbReference>
<keyword evidence="5" id="KW-1185">Reference proteome</keyword>
<accession>G0M9G2</accession>
<evidence type="ECO:0000259" key="2">
    <source>
        <dbReference type="Pfam" id="PF01827"/>
    </source>
</evidence>
<dbReference type="AlphaFoldDB" id="G0M9G2"/>
<feature type="domain" description="DUF38" evidence="2">
    <location>
        <begin position="241"/>
        <end position="370"/>
    </location>
</feature>
<dbReference type="Proteomes" id="UP000008068">
    <property type="component" value="Unassembled WGS sequence"/>
</dbReference>
<proteinExistence type="predicted"/>
<evidence type="ECO:0000259" key="3">
    <source>
        <dbReference type="Pfam" id="PF17906"/>
    </source>
</evidence>
<dbReference type="PANTHER" id="PTHR23015">
    <property type="entry name" value="UNCHARACTERIZED C.ELEGANS PROTEIN"/>
    <property type="match status" value="1"/>
</dbReference>
<dbReference type="InParanoid" id="G0M9G2"/>
<dbReference type="OMA" id="HIMSHIA"/>
<dbReference type="InterPro" id="IPR002900">
    <property type="entry name" value="DUF38/FTH_CAE_spp"/>
</dbReference>
<dbReference type="GO" id="GO:0045087">
    <property type="term" value="P:innate immune response"/>
    <property type="evidence" value="ECO:0007669"/>
    <property type="project" value="TreeGrafter"/>
</dbReference>
<sequence>MPNYNQKAIEGHVYCWQTQRKPPNFAHDGLLKITNTEVWSLEDVKSFYDKVYRGEYTLEGDDAIEGFILCLYRQRFSTKASHAKMCKVVGEDEMKIEDVQKIYQKIDEGYNMELISLEGIMKLKDEKILNELDLKTRLSLRNTSKALRSLIDNGNYKMVSLKIAIEEERIAIKDDQDYQCVFRKQGDKCAIYDNGDYKLVKGAFWKRAEKALKLFLGVNNNMNIENLVLRTPEFFEPKLTFVDVLGRLNKKLKVNSLYFDTPHLHIMSHIAELLNCLDPHEIEKLSTPCYLPGFFANQIFGTEHWKNLKAFTCFSEAYYENLGDTFGHLNYAHFRPLGFPTIAQLIQLKEKLLQNRNLKLMKLSHGLERKEINELRTHFEQISDSKTPFHVVPATDQKTLSVFIDSSVVAFKGPCCQISFCGDIAMLGGTGSEFYGTLHKERNGDLMWYHFYY</sequence>
<dbReference type="InterPro" id="IPR041426">
    <property type="entry name" value="Mos1_HTH"/>
</dbReference>
<organism evidence="5">
    <name type="scientific">Caenorhabditis brenneri</name>
    <name type="common">Nematode worm</name>
    <dbReference type="NCBI Taxonomy" id="135651"/>
    <lineage>
        <taxon>Eukaryota</taxon>
        <taxon>Metazoa</taxon>
        <taxon>Ecdysozoa</taxon>
        <taxon>Nematoda</taxon>
        <taxon>Chromadorea</taxon>
        <taxon>Rhabditida</taxon>
        <taxon>Rhabditina</taxon>
        <taxon>Rhabditomorpha</taxon>
        <taxon>Rhabditoidea</taxon>
        <taxon>Rhabditidae</taxon>
        <taxon>Peloderinae</taxon>
        <taxon>Caenorhabditis</taxon>
    </lineage>
</organism>
<gene>
    <name evidence="4" type="ORF">CAEBREN_16861</name>
</gene>
<evidence type="ECO:0008006" key="6">
    <source>
        <dbReference type="Google" id="ProtNLM"/>
    </source>
</evidence>
<reference evidence="5" key="1">
    <citation type="submission" date="2011-07" db="EMBL/GenBank/DDBJ databases">
        <authorList>
            <consortium name="Caenorhabditis brenneri Sequencing and Analysis Consortium"/>
            <person name="Wilson R.K."/>
        </authorList>
    </citation>
    <scope>NUCLEOTIDE SEQUENCE [LARGE SCALE GENOMIC DNA]</scope>
    <source>
        <strain evidence="5">PB2801</strain>
    </source>
</reference>
<protein>
    <recommendedName>
        <fullName evidence="6">F-box domain-containing protein</fullName>
    </recommendedName>
</protein>
<evidence type="ECO:0000259" key="1">
    <source>
        <dbReference type="Pfam" id="PF00646"/>
    </source>
</evidence>
<evidence type="ECO:0000313" key="5">
    <source>
        <dbReference type="Proteomes" id="UP000008068"/>
    </source>
</evidence>
<dbReference type="EMBL" id="GL379787">
    <property type="protein sequence ID" value="EGT31199.1"/>
    <property type="molecule type" value="Genomic_DNA"/>
</dbReference>
<dbReference type="HOGENOM" id="CLU_598840_0_0_1"/>
<feature type="domain" description="Mos1 transposase HTH" evidence="3">
    <location>
        <begin position="66"/>
        <end position="109"/>
    </location>
</feature>
<dbReference type="Pfam" id="PF17906">
    <property type="entry name" value="HTH_48"/>
    <property type="match status" value="1"/>
</dbReference>
<dbReference type="Pfam" id="PF01827">
    <property type="entry name" value="FTH"/>
    <property type="match status" value="1"/>
</dbReference>
<dbReference type="Pfam" id="PF00646">
    <property type="entry name" value="F-box"/>
    <property type="match status" value="1"/>
</dbReference>
<dbReference type="PANTHER" id="PTHR23015:SF4">
    <property type="entry name" value="DUF38 DOMAIN-CONTAINING PROTEIN-RELATED"/>
    <property type="match status" value="1"/>
</dbReference>
<feature type="domain" description="F-box" evidence="1">
    <location>
        <begin position="126"/>
        <end position="153"/>
    </location>
</feature>
<dbReference type="InterPro" id="IPR040161">
    <property type="entry name" value="FB224"/>
</dbReference>
<evidence type="ECO:0000313" key="4">
    <source>
        <dbReference type="EMBL" id="EGT31199.1"/>
    </source>
</evidence>
<name>G0M9G2_CAEBE</name>